<dbReference type="InterPro" id="IPR011032">
    <property type="entry name" value="GroES-like_sf"/>
</dbReference>
<keyword evidence="6" id="KW-0496">Mitochondrion</keyword>
<organism evidence="8 9">
    <name type="scientific">Diatrype stigma</name>
    <dbReference type="NCBI Taxonomy" id="117547"/>
    <lineage>
        <taxon>Eukaryota</taxon>
        <taxon>Fungi</taxon>
        <taxon>Dikarya</taxon>
        <taxon>Ascomycota</taxon>
        <taxon>Pezizomycotina</taxon>
        <taxon>Sordariomycetes</taxon>
        <taxon>Xylariomycetidae</taxon>
        <taxon>Xylariales</taxon>
        <taxon>Diatrypaceae</taxon>
        <taxon>Diatrype</taxon>
    </lineage>
</organism>
<proteinExistence type="inferred from homology"/>
<dbReference type="GO" id="GO:0016491">
    <property type="term" value="F:oxidoreductase activity"/>
    <property type="evidence" value="ECO:0007669"/>
    <property type="project" value="UniProtKB-KW"/>
</dbReference>
<evidence type="ECO:0000256" key="1">
    <source>
        <dbReference type="ARBA" id="ARBA00004173"/>
    </source>
</evidence>
<evidence type="ECO:0000313" key="8">
    <source>
        <dbReference type="EMBL" id="KAK7754629.1"/>
    </source>
</evidence>
<dbReference type="InterPro" id="IPR051034">
    <property type="entry name" value="Mito_Enoyl-ACP_Reductase"/>
</dbReference>
<dbReference type="AlphaFoldDB" id="A0AAN9USK5"/>
<evidence type="ECO:0000313" key="9">
    <source>
        <dbReference type="Proteomes" id="UP001320420"/>
    </source>
</evidence>
<dbReference type="PANTHER" id="PTHR43981">
    <property type="entry name" value="ENOYL-[ACYL-CARRIER-PROTEIN] REDUCTASE, MITOCHONDRIAL"/>
    <property type="match status" value="1"/>
</dbReference>
<comment type="similarity">
    <text evidence="2">Belongs to the zinc-containing alcohol dehydrogenase family. Quinone oxidoreductase subfamily.</text>
</comment>
<keyword evidence="9" id="KW-1185">Reference proteome</keyword>
<evidence type="ECO:0000256" key="4">
    <source>
        <dbReference type="ARBA" id="ARBA00022946"/>
    </source>
</evidence>
<dbReference type="SUPFAM" id="SSF50129">
    <property type="entry name" value="GroES-like"/>
    <property type="match status" value="1"/>
</dbReference>
<comment type="subcellular location">
    <subcellularLocation>
        <location evidence="1">Mitochondrion</location>
    </subcellularLocation>
</comment>
<sequence>MITARPLGSTRQATTTALLLKRSYRTAVSANARPTLRCGATAAKAKAVVTPPLTSVRYKSGPYGYTQAKALVFSKFGEPSDVLKIHTHSISPTLPADSVLLRTLAAPINPADVNTIQGTYGVKPTFSPLIGTAEPSAIPGNEGVFEVQASTSPALAKGDWVIPARTGFGTWRTHAVAAAADLIPIRKDGPEGALNRLQAATVAVNPCSAYRMLRDFVGADSGSGGGGPMREGDWFLQNGANSGVGRAAIQLGRRWGLRSINVVRARPTAEATEALRAELTALGATHVVTEEEFLTREFGPRLASWTRDAGPQGVRLGLNCVGGKSAQTVARNLGPAATMVTYGGMARQPVALPTGQLIFRDLRLRGFWLSRWADADVAAKRATVEEILEMCRRGEFADVPVNEVRWDWEAEEGVLRGAVQGTLEGFRGGKGVFVFEET</sequence>
<dbReference type="Proteomes" id="UP001320420">
    <property type="component" value="Unassembled WGS sequence"/>
</dbReference>
<evidence type="ECO:0000256" key="2">
    <source>
        <dbReference type="ARBA" id="ARBA00010371"/>
    </source>
</evidence>
<dbReference type="GO" id="GO:0006631">
    <property type="term" value="P:fatty acid metabolic process"/>
    <property type="evidence" value="ECO:0007669"/>
    <property type="project" value="TreeGrafter"/>
</dbReference>
<name>A0AAN9USK5_9PEZI</name>
<dbReference type="Pfam" id="PF00107">
    <property type="entry name" value="ADH_zinc_N"/>
    <property type="match status" value="1"/>
</dbReference>
<keyword evidence="4" id="KW-0809">Transit peptide</keyword>
<dbReference type="EMBL" id="JAKJXP020000019">
    <property type="protein sequence ID" value="KAK7754629.1"/>
    <property type="molecule type" value="Genomic_DNA"/>
</dbReference>
<evidence type="ECO:0000259" key="7">
    <source>
        <dbReference type="Pfam" id="PF00107"/>
    </source>
</evidence>
<dbReference type="Gene3D" id="3.40.50.720">
    <property type="entry name" value="NAD(P)-binding Rossmann-like Domain"/>
    <property type="match status" value="1"/>
</dbReference>
<gene>
    <name evidence="8" type="primary">ETR1</name>
    <name evidence="8" type="ORF">SLS62_003413</name>
</gene>
<evidence type="ECO:0000256" key="6">
    <source>
        <dbReference type="ARBA" id="ARBA00023128"/>
    </source>
</evidence>
<keyword evidence="3" id="KW-0521">NADP</keyword>
<dbReference type="Gene3D" id="3.90.180.10">
    <property type="entry name" value="Medium-chain alcohol dehydrogenases, catalytic domain"/>
    <property type="match status" value="1"/>
</dbReference>
<dbReference type="PANTHER" id="PTHR43981:SF2">
    <property type="entry name" value="ENOYL-[ACYL-CARRIER-PROTEIN] REDUCTASE, MITOCHONDRIAL"/>
    <property type="match status" value="1"/>
</dbReference>
<protein>
    <submittedName>
        <fullName evidence="8">Mitochondrial 2-enoyl thioester reductase</fullName>
    </submittedName>
</protein>
<comment type="caution">
    <text evidence="8">The sequence shown here is derived from an EMBL/GenBank/DDBJ whole genome shotgun (WGS) entry which is preliminary data.</text>
</comment>
<dbReference type="FunFam" id="3.40.50.720:FF:000112">
    <property type="entry name" value="Enoyl-[acyl-carrier-protein] reductase 1, mitochondrial"/>
    <property type="match status" value="1"/>
</dbReference>
<dbReference type="GO" id="GO:0005739">
    <property type="term" value="C:mitochondrion"/>
    <property type="evidence" value="ECO:0007669"/>
    <property type="project" value="UniProtKB-SubCell"/>
</dbReference>
<dbReference type="CDD" id="cd08290">
    <property type="entry name" value="ETR"/>
    <property type="match status" value="1"/>
</dbReference>
<accession>A0AAN9USK5</accession>
<dbReference type="InterPro" id="IPR036291">
    <property type="entry name" value="NAD(P)-bd_dom_sf"/>
</dbReference>
<evidence type="ECO:0000256" key="3">
    <source>
        <dbReference type="ARBA" id="ARBA00022857"/>
    </source>
</evidence>
<evidence type="ECO:0000256" key="5">
    <source>
        <dbReference type="ARBA" id="ARBA00023002"/>
    </source>
</evidence>
<reference evidence="8 9" key="1">
    <citation type="submission" date="2024-02" db="EMBL/GenBank/DDBJ databases">
        <title>De novo assembly and annotation of 12 fungi associated with fruit tree decline syndrome in Ontario, Canada.</title>
        <authorList>
            <person name="Sulman M."/>
            <person name="Ellouze W."/>
            <person name="Ilyukhin E."/>
        </authorList>
    </citation>
    <scope>NUCLEOTIDE SEQUENCE [LARGE SCALE GENOMIC DNA]</scope>
    <source>
        <strain evidence="8 9">M11/M66-122</strain>
    </source>
</reference>
<dbReference type="InterPro" id="IPR013149">
    <property type="entry name" value="ADH-like_C"/>
</dbReference>
<keyword evidence="5" id="KW-0560">Oxidoreductase</keyword>
<feature type="domain" description="Alcohol dehydrogenase-like C-terminal" evidence="7">
    <location>
        <begin position="243"/>
        <end position="375"/>
    </location>
</feature>
<dbReference type="SUPFAM" id="SSF51735">
    <property type="entry name" value="NAD(P)-binding Rossmann-fold domains"/>
    <property type="match status" value="1"/>
</dbReference>